<comment type="caution">
    <text evidence="4">The sequence shown here is derived from an EMBL/GenBank/DDBJ whole genome shotgun (WGS) entry which is preliminary data.</text>
</comment>
<feature type="domain" description="J" evidence="3">
    <location>
        <begin position="8"/>
        <end position="71"/>
    </location>
</feature>
<dbReference type="InterPro" id="IPR052276">
    <property type="entry name" value="Diphthamide-biosynth_chaperone"/>
</dbReference>
<proteinExistence type="predicted"/>
<evidence type="ECO:0000256" key="2">
    <source>
        <dbReference type="SAM" id="MobiDB-lite"/>
    </source>
</evidence>
<evidence type="ECO:0000256" key="1">
    <source>
        <dbReference type="ARBA" id="ARBA00022737"/>
    </source>
</evidence>
<dbReference type="InterPro" id="IPR000900">
    <property type="entry name" value="Nebulin_repeat"/>
</dbReference>
<feature type="region of interest" description="Disordered" evidence="2">
    <location>
        <begin position="99"/>
        <end position="122"/>
    </location>
</feature>
<reference evidence="4" key="1">
    <citation type="submission" date="2020-01" db="EMBL/GenBank/DDBJ databases">
        <authorList>
            <consortium name="DOE Joint Genome Institute"/>
            <person name="Haridas S."/>
            <person name="Albert R."/>
            <person name="Binder M."/>
            <person name="Bloem J."/>
            <person name="Labutti K."/>
            <person name="Salamov A."/>
            <person name="Andreopoulos B."/>
            <person name="Baker S.E."/>
            <person name="Barry K."/>
            <person name="Bills G."/>
            <person name="Bluhm B.H."/>
            <person name="Cannon C."/>
            <person name="Castanera R."/>
            <person name="Culley D.E."/>
            <person name="Daum C."/>
            <person name="Ezra D."/>
            <person name="Gonzalez J.B."/>
            <person name="Henrissat B."/>
            <person name="Kuo A."/>
            <person name="Liang C."/>
            <person name="Lipzen A."/>
            <person name="Lutzoni F."/>
            <person name="Magnuson J."/>
            <person name="Mondo S."/>
            <person name="Nolan M."/>
            <person name="Ohm R."/>
            <person name="Pangilinan J."/>
            <person name="Park H.-J."/>
            <person name="Ramirez L."/>
            <person name="Alfaro M."/>
            <person name="Sun H."/>
            <person name="Tritt A."/>
            <person name="Yoshinaga Y."/>
            <person name="Zwiers L.-H."/>
            <person name="Turgeon B.G."/>
            <person name="Goodwin S.B."/>
            <person name="Spatafora J.W."/>
            <person name="Crous P.W."/>
            <person name="Grigoriev I.V."/>
        </authorList>
    </citation>
    <scope>NUCLEOTIDE SEQUENCE</scope>
    <source>
        <strain evidence="4">CBS 394.84</strain>
    </source>
</reference>
<accession>A0A9P4L7E2</accession>
<keyword evidence="1" id="KW-0677">Repeat</keyword>
<dbReference type="OrthoDB" id="10250354at2759"/>
<dbReference type="Pfam" id="PF00226">
    <property type="entry name" value="DnaJ"/>
    <property type="match status" value="1"/>
</dbReference>
<evidence type="ECO:0000313" key="5">
    <source>
        <dbReference type="Proteomes" id="UP000800039"/>
    </source>
</evidence>
<dbReference type="PANTHER" id="PTHR44240">
    <property type="entry name" value="DNAJ DOMAIN (PROKARYOTIC HEAT SHOCK PROTEIN)-RELATED"/>
    <property type="match status" value="1"/>
</dbReference>
<feature type="compositionally biased region" description="Basic and acidic residues" evidence="2">
    <location>
        <begin position="138"/>
        <end position="158"/>
    </location>
</feature>
<dbReference type="InterPro" id="IPR001623">
    <property type="entry name" value="DnaJ_domain"/>
</dbReference>
<protein>
    <submittedName>
        <fullName evidence="4">DnaJ-domain-containing protein</fullName>
    </submittedName>
</protein>
<dbReference type="Gene3D" id="1.10.287.110">
    <property type="entry name" value="DnaJ domain"/>
    <property type="match status" value="1"/>
</dbReference>
<evidence type="ECO:0000259" key="3">
    <source>
        <dbReference type="PROSITE" id="PS50076"/>
    </source>
</evidence>
<dbReference type="Proteomes" id="UP000800039">
    <property type="component" value="Unassembled WGS sequence"/>
</dbReference>
<keyword evidence="5" id="KW-1185">Reference proteome</keyword>
<dbReference type="GeneID" id="63852918"/>
<dbReference type="PANTHER" id="PTHR44240:SF10">
    <property type="entry name" value="J DOMAIN-CONTAINING PROTEIN"/>
    <property type="match status" value="1"/>
</dbReference>
<dbReference type="CDD" id="cd06257">
    <property type="entry name" value="DnaJ"/>
    <property type="match status" value="1"/>
</dbReference>
<feature type="region of interest" description="Disordered" evidence="2">
    <location>
        <begin position="138"/>
        <end position="166"/>
    </location>
</feature>
<dbReference type="InterPro" id="IPR018253">
    <property type="entry name" value="DnaJ_domain_CS"/>
</dbReference>
<dbReference type="AlphaFoldDB" id="A0A9P4L7E2"/>
<gene>
    <name evidence="4" type="ORF">K460DRAFT_387943</name>
</gene>
<organism evidence="4 5">
    <name type="scientific">Cucurbitaria berberidis CBS 394.84</name>
    <dbReference type="NCBI Taxonomy" id="1168544"/>
    <lineage>
        <taxon>Eukaryota</taxon>
        <taxon>Fungi</taxon>
        <taxon>Dikarya</taxon>
        <taxon>Ascomycota</taxon>
        <taxon>Pezizomycotina</taxon>
        <taxon>Dothideomycetes</taxon>
        <taxon>Pleosporomycetidae</taxon>
        <taxon>Pleosporales</taxon>
        <taxon>Pleosporineae</taxon>
        <taxon>Cucurbitariaceae</taxon>
        <taxon>Cucurbitaria</taxon>
    </lineage>
</organism>
<dbReference type="PROSITE" id="PS50076">
    <property type="entry name" value="DNAJ_2"/>
    <property type="match status" value="1"/>
</dbReference>
<dbReference type="SUPFAM" id="SSF46565">
    <property type="entry name" value="Chaperone J-domain"/>
    <property type="match status" value="1"/>
</dbReference>
<dbReference type="SMART" id="SM00271">
    <property type="entry name" value="DnaJ"/>
    <property type="match status" value="1"/>
</dbReference>
<dbReference type="RefSeq" id="XP_040786576.1">
    <property type="nucleotide sequence ID" value="XM_040935667.1"/>
</dbReference>
<dbReference type="GO" id="GO:0005737">
    <property type="term" value="C:cytoplasm"/>
    <property type="evidence" value="ECO:0007669"/>
    <property type="project" value="UniProtKB-ARBA"/>
</dbReference>
<evidence type="ECO:0000313" key="4">
    <source>
        <dbReference type="EMBL" id="KAF1844013.1"/>
    </source>
</evidence>
<dbReference type="PROSITE" id="PS00636">
    <property type="entry name" value="DNAJ_1"/>
    <property type="match status" value="1"/>
</dbReference>
<dbReference type="InterPro" id="IPR036869">
    <property type="entry name" value="J_dom_sf"/>
</dbReference>
<dbReference type="EMBL" id="ML976617">
    <property type="protein sequence ID" value="KAF1844013.1"/>
    <property type="molecule type" value="Genomic_DNA"/>
</dbReference>
<sequence length="249" mass="27936">MDPNDPRDYYADLGLQLGASHTSIKAAFHTLAKQHHPDKSGINDTSEFRRAREAYEKLTDASYRAKYDKSYWNTKLHTDGHTDVDGDGDEGLGYTRTAQYEQEQESSRPPSPPPMKPFRKPGEPGWLYFTSKTYQEWQKKDAEHHARHPERDEEKHETTNPGHTAHGLTVQMTSHPAAKQRCTNRAQHWRGQVAGIDYCVFCMAQTRGGSRCPGCEALACQKCLQEVVALERKASGGLGAKAQYRSSGG</sequence>
<dbReference type="PROSITE" id="PS51216">
    <property type="entry name" value="NEBULIN"/>
    <property type="match status" value="1"/>
</dbReference>
<name>A0A9P4L7E2_9PLEO</name>